<feature type="compositionally biased region" description="Polar residues" evidence="9">
    <location>
        <begin position="741"/>
        <end position="753"/>
    </location>
</feature>
<dbReference type="GO" id="GO:0006367">
    <property type="term" value="P:transcription initiation at RNA polymerase II promoter"/>
    <property type="evidence" value="ECO:0007669"/>
    <property type="project" value="InterPro"/>
</dbReference>
<keyword evidence="4" id="KW-0238">DNA-binding</keyword>
<dbReference type="PRINTS" id="PR00081">
    <property type="entry name" value="GDHRDH"/>
</dbReference>
<dbReference type="InterPro" id="IPR052992">
    <property type="entry name" value="SDR_member_12"/>
</dbReference>
<dbReference type="Pfam" id="PF00106">
    <property type="entry name" value="adh_short"/>
    <property type="match status" value="1"/>
</dbReference>
<feature type="compositionally biased region" description="Low complexity" evidence="9">
    <location>
        <begin position="135"/>
        <end position="150"/>
    </location>
</feature>
<dbReference type="Proteomes" id="UP000286415">
    <property type="component" value="Unassembled WGS sequence"/>
</dbReference>
<dbReference type="InterPro" id="IPR002347">
    <property type="entry name" value="SDR_fam"/>
</dbReference>
<keyword evidence="11" id="KW-1185">Reference proteome</keyword>
<organism evidence="10 11">
    <name type="scientific">Clonorchis sinensis</name>
    <name type="common">Chinese liver fluke</name>
    <dbReference type="NCBI Taxonomy" id="79923"/>
    <lineage>
        <taxon>Eukaryota</taxon>
        <taxon>Metazoa</taxon>
        <taxon>Spiralia</taxon>
        <taxon>Lophotrochozoa</taxon>
        <taxon>Platyhelminthes</taxon>
        <taxon>Trematoda</taxon>
        <taxon>Digenea</taxon>
        <taxon>Opisthorchiida</taxon>
        <taxon>Opisthorchiata</taxon>
        <taxon>Opisthorchiidae</taxon>
        <taxon>Clonorchis</taxon>
    </lineage>
</organism>
<dbReference type="SUPFAM" id="SSF50916">
    <property type="entry name" value="Rap30/74 interaction domains"/>
    <property type="match status" value="1"/>
</dbReference>
<evidence type="ECO:0000313" key="11">
    <source>
        <dbReference type="Proteomes" id="UP000286415"/>
    </source>
</evidence>
<feature type="compositionally biased region" description="Acidic residues" evidence="9">
    <location>
        <begin position="564"/>
        <end position="582"/>
    </location>
</feature>
<evidence type="ECO:0000256" key="7">
    <source>
        <dbReference type="ARBA" id="ARBA00025232"/>
    </source>
</evidence>
<dbReference type="GO" id="GO:0005634">
    <property type="term" value="C:nucleus"/>
    <property type="evidence" value="ECO:0007669"/>
    <property type="project" value="UniProtKB-SubCell"/>
</dbReference>
<dbReference type="InterPro" id="IPR036388">
    <property type="entry name" value="WH-like_DNA-bd_sf"/>
</dbReference>
<dbReference type="PANTHER" id="PTHR44656">
    <property type="entry name" value="DEHYDROGENASE/REDUCTASE SDR FAMILY MEMBER 12"/>
    <property type="match status" value="1"/>
</dbReference>
<comment type="caution">
    <text evidence="10">The sequence shown here is derived from an EMBL/GenBank/DDBJ whole genome shotgun (WGS) entry which is preliminary data.</text>
</comment>
<feature type="region of interest" description="Disordered" evidence="9">
    <location>
        <begin position="688"/>
        <end position="707"/>
    </location>
</feature>
<dbReference type="Gene3D" id="1.10.10.10">
    <property type="entry name" value="Winged helix-like DNA-binding domain superfamily/Winged helix DNA-binding domain"/>
    <property type="match status" value="1"/>
</dbReference>
<keyword evidence="3" id="KW-0805">Transcription regulation</keyword>
<feature type="compositionally biased region" description="Low complexity" evidence="9">
    <location>
        <begin position="643"/>
        <end position="666"/>
    </location>
</feature>
<proteinExistence type="predicted"/>
<feature type="region of interest" description="Disordered" evidence="9">
    <location>
        <begin position="478"/>
        <end position="515"/>
    </location>
</feature>
<dbReference type="GO" id="GO:0032968">
    <property type="term" value="P:positive regulation of transcription elongation by RNA polymerase II"/>
    <property type="evidence" value="ECO:0007669"/>
    <property type="project" value="InterPro"/>
</dbReference>
<evidence type="ECO:0000256" key="9">
    <source>
        <dbReference type="SAM" id="MobiDB-lite"/>
    </source>
</evidence>
<dbReference type="EMBL" id="NIRI02000042">
    <property type="protein sequence ID" value="KAG5447482.1"/>
    <property type="molecule type" value="Genomic_DNA"/>
</dbReference>
<dbReference type="GO" id="GO:0003677">
    <property type="term" value="F:DNA binding"/>
    <property type="evidence" value="ECO:0007669"/>
    <property type="project" value="UniProtKB-KW"/>
</dbReference>
<dbReference type="OrthoDB" id="417891at2759"/>
<dbReference type="STRING" id="79923.A0A3R7CGH0"/>
<protein>
    <recommendedName>
        <fullName evidence="2">General transcription factor IIF subunit 1</fullName>
    </recommendedName>
    <alternativeName>
        <fullName evidence="8">Transcription initiation factor IIF subunit alpha</fullName>
    </alternativeName>
</protein>
<dbReference type="Pfam" id="PF05793">
    <property type="entry name" value="TFIIF_alpha"/>
    <property type="match status" value="1"/>
</dbReference>
<evidence type="ECO:0000313" key="10">
    <source>
        <dbReference type="EMBL" id="KAG5447482.1"/>
    </source>
</evidence>
<dbReference type="SUPFAM" id="SSF51735">
    <property type="entry name" value="NAD(P)-binding Rossmann-fold domains"/>
    <property type="match status" value="1"/>
</dbReference>
<sequence>MSAQLRNVADGVQNKSIASPVVSELSKPSVISVISQTTNVTNPLQRSPATTTSTPLVVIRTLPNATGTSTTATGGTVAGGLKITPVISHPIKVATACPTVIRPVGVSPKSRSLVNPPTVCKPQQTVPDPQPPVKPDQLPSTSSSATQPSQRNVIREMQVRVPNRRDKRFSVLRFHTSDHPDLTSGLEVFMQRENNLRQFRSAHNIQDTPDRGAGSEFGREAREEARLRKYGIVRETYRPDDQPWVMTVGKGKTGRRRFKGAREGSVSENVEYFVFCQCKDGNFDAYPVHAWYKMKPEINYRFLREEEAEVEYSRLHKTMNLFNVMIKRKLTDGEGADEGTDGLTMDRELGKELRYLSVATEGRGNSEKESGPQAAKSGGGRRSDRTLKLTDLEELNSESDADVEDEEEESAIDQGEGGAAEGTKPGTSKQKSVGLFGDVSKVRAGRTEVVKSAAERARLLRKKQRDAAIVSRIRRCVKKRRTKKGRPAGSSSEEDDPLEEAQDDSEVDDHEGDEVDYMTNSRILHSQDYLAFFKQVQRYFHQKIYEEPGVDDEAALKALLTDVSTEEEEAEGLEENQTEMDATDIRDDSNASGVGRKRPEGSLEPLDTGTKGYEPLLLDDDMGTKSHRSKKKVHGRNEDDGASSSSSSSSSSIDGDSSSYSSSSSDSEVDVEEKAKKSSRKTALLQKLSESIHGPSSASVAESGDAVDTTGAIKRRLTDTTDSATGASGSASKKARVESAAGTTVSPSISSNSCDGELMSTVRKYLMRKPITVTELLKKIRLRNAMSLYRNVVWFTKGIREYTKSGFESASARFDPEELEGVRLDNRRVMVTGANSGIGLACCKELVKRGAEIHMVCRNIERGQAARDAVIEAAGNPNAVVHLHQLDLAQTKSVFEFARQFFTTQDRLDVLINNAGCMVNELSVDANNLEANFATNTLATYVLTETLLPALKKSTDPRVIVVSSGGMLLQKLDHADPMLVKQRNRFDGTMVYAQNKRQQVVMTEIWAESHPNIQFASMHPGWADTPAVATSMPSFHHRMQGRLRTPEQGADTVVWLALTPNLRNYPNGSFFQDRKMVPKHLPLAQTHSSHNEKLQFIDKLAEIAKPFMT</sequence>
<feature type="compositionally biased region" description="Basic and acidic residues" evidence="9">
    <location>
        <begin position="381"/>
        <end position="391"/>
    </location>
</feature>
<feature type="region of interest" description="Disordered" evidence="9">
    <location>
        <begin position="107"/>
        <end position="151"/>
    </location>
</feature>
<dbReference type="AlphaFoldDB" id="A0A3R7CGH0"/>
<gene>
    <name evidence="10" type="ORF">CSKR_107527</name>
</gene>
<dbReference type="InterPro" id="IPR036291">
    <property type="entry name" value="NAD(P)-bd_dom_sf"/>
</dbReference>
<evidence type="ECO:0000256" key="2">
    <source>
        <dbReference type="ARBA" id="ARBA00020812"/>
    </source>
</evidence>
<feature type="compositionally biased region" description="Basic residues" evidence="9">
    <location>
        <begin position="625"/>
        <end position="634"/>
    </location>
</feature>
<evidence type="ECO:0000256" key="3">
    <source>
        <dbReference type="ARBA" id="ARBA00023015"/>
    </source>
</evidence>
<feature type="region of interest" description="Disordered" evidence="9">
    <location>
        <begin position="359"/>
        <end position="432"/>
    </location>
</feature>
<comment type="function">
    <text evidence="7">TFIIF is a general transcription initiation factor that binds to RNA polymerase II and helps to recruit it to the initiation complex in collaboration with TFIIB. It promotes transcription elongation.</text>
</comment>
<dbReference type="PANTHER" id="PTHR44656:SF7">
    <property type="entry name" value="DEHYDROGENASE_REDUCTASE SDR FAMILY MEMBER 12"/>
    <property type="match status" value="1"/>
</dbReference>
<feature type="compositionally biased region" description="Acidic residues" evidence="9">
    <location>
        <begin position="392"/>
        <end position="411"/>
    </location>
</feature>
<evidence type="ECO:0000256" key="1">
    <source>
        <dbReference type="ARBA" id="ARBA00004123"/>
    </source>
</evidence>
<dbReference type="Gene3D" id="3.40.50.720">
    <property type="entry name" value="NAD(P)-binding Rossmann-like Domain"/>
    <property type="match status" value="1"/>
</dbReference>
<feature type="compositionally biased region" description="Low complexity" evidence="9">
    <location>
        <begin position="720"/>
        <end position="732"/>
    </location>
</feature>
<feature type="compositionally biased region" description="Acidic residues" evidence="9">
    <location>
        <begin position="492"/>
        <end position="515"/>
    </location>
</feature>
<keyword evidence="5" id="KW-0804">Transcription</keyword>
<keyword evidence="6" id="KW-0539">Nucleus</keyword>
<evidence type="ECO:0000256" key="4">
    <source>
        <dbReference type="ARBA" id="ARBA00023125"/>
    </source>
</evidence>
<feature type="region of interest" description="Disordered" evidence="9">
    <location>
        <begin position="714"/>
        <end position="753"/>
    </location>
</feature>
<dbReference type="InterPro" id="IPR008851">
    <property type="entry name" value="TFIIF-alpha"/>
</dbReference>
<reference evidence="10 11" key="1">
    <citation type="journal article" date="2018" name="Biotechnol. Adv.">
        <title>Improved genomic resources and new bioinformatic workflow for the carcinogenic parasite Clonorchis sinensis: Biotechnological implications.</title>
        <authorList>
            <person name="Wang D."/>
            <person name="Korhonen P.K."/>
            <person name="Gasser R.B."/>
            <person name="Young N.D."/>
        </authorList>
    </citation>
    <scope>NUCLEOTIDE SEQUENCE [LARGE SCALE GENOMIC DNA]</scope>
    <source>
        <strain evidence="10">Cs-k2</strain>
    </source>
</reference>
<accession>A0A3R7CGH0</accession>
<dbReference type="InterPro" id="IPR011039">
    <property type="entry name" value="TFIIF_interaction"/>
</dbReference>
<name>A0A3R7CGH0_CLOSI</name>
<evidence type="ECO:0000256" key="6">
    <source>
        <dbReference type="ARBA" id="ARBA00023242"/>
    </source>
</evidence>
<dbReference type="InParanoid" id="A0A3R7CGH0"/>
<comment type="subcellular location">
    <subcellularLocation>
        <location evidence="1">Nucleus</location>
    </subcellularLocation>
</comment>
<feature type="region of interest" description="Disordered" evidence="9">
    <location>
        <begin position="551"/>
        <end position="682"/>
    </location>
</feature>
<evidence type="ECO:0000256" key="8">
    <source>
        <dbReference type="ARBA" id="ARBA00031523"/>
    </source>
</evidence>
<evidence type="ECO:0000256" key="5">
    <source>
        <dbReference type="ARBA" id="ARBA00023163"/>
    </source>
</evidence>
<reference evidence="10 11" key="2">
    <citation type="journal article" date="2021" name="Genomics">
        <title>High-quality reference genome for Clonorchis sinensis.</title>
        <authorList>
            <person name="Young N.D."/>
            <person name="Stroehlein A.J."/>
            <person name="Kinkar L."/>
            <person name="Wang T."/>
            <person name="Sohn W.M."/>
            <person name="Chang B.C.H."/>
            <person name="Kaur P."/>
            <person name="Weisz D."/>
            <person name="Dudchenko O."/>
            <person name="Aiden E.L."/>
            <person name="Korhonen P.K."/>
            <person name="Gasser R.B."/>
        </authorList>
    </citation>
    <scope>NUCLEOTIDE SEQUENCE [LARGE SCALE GENOMIC DNA]</scope>
    <source>
        <strain evidence="10">Cs-k2</strain>
    </source>
</reference>